<accession>A0ABN8R6Q0</accession>
<dbReference type="Proteomes" id="UP001159427">
    <property type="component" value="Unassembled WGS sequence"/>
</dbReference>
<evidence type="ECO:0000313" key="2">
    <source>
        <dbReference type="EMBL" id="CAH3174546.1"/>
    </source>
</evidence>
<feature type="domain" description="N-acetyltransferase" evidence="1">
    <location>
        <begin position="59"/>
        <end position="220"/>
    </location>
</feature>
<proteinExistence type="predicted"/>
<reference evidence="2 3" key="1">
    <citation type="submission" date="2022-05" db="EMBL/GenBank/DDBJ databases">
        <authorList>
            <consortium name="Genoscope - CEA"/>
            <person name="William W."/>
        </authorList>
    </citation>
    <scope>NUCLEOTIDE SEQUENCE [LARGE SCALE GENOMIC DNA]</scope>
</reference>
<evidence type="ECO:0000259" key="1">
    <source>
        <dbReference type="PROSITE" id="PS51186"/>
    </source>
</evidence>
<evidence type="ECO:0000313" key="3">
    <source>
        <dbReference type="Proteomes" id="UP001159427"/>
    </source>
</evidence>
<dbReference type="PANTHER" id="PTHR20905">
    <property type="entry name" value="N-ACETYLTRANSFERASE-RELATED"/>
    <property type="match status" value="1"/>
</dbReference>
<sequence>FQALHKVKAKYEIVKGKLTIITPDRYEEAYAILANDFIPDEPLSQAFGLTNWDECFKKMALEDLKKNLSVCMTSTDNDEIMGILITGVMNKKDPVMDQSYQEHPLMRIITFLNHKNKEVNFFERYAVDEAVHIFTLGVKENYRRMGLGGRLVAASVAMCQELGFKAIEVEGTSNFSQKIFEKRGFEILATMPYDSYCHNGRPIREGTGEHTMTKIYGMKL</sequence>
<dbReference type="SUPFAM" id="SSF55729">
    <property type="entry name" value="Acyl-CoA N-acyltransferases (Nat)"/>
    <property type="match status" value="1"/>
</dbReference>
<dbReference type="EMBL" id="CALNXI010001670">
    <property type="protein sequence ID" value="CAH3174546.1"/>
    <property type="molecule type" value="Genomic_DNA"/>
</dbReference>
<keyword evidence="3" id="KW-1185">Reference proteome</keyword>
<gene>
    <name evidence="2" type="ORF">PEVE_00009624</name>
</gene>
<organism evidence="2 3">
    <name type="scientific">Porites evermanni</name>
    <dbReference type="NCBI Taxonomy" id="104178"/>
    <lineage>
        <taxon>Eukaryota</taxon>
        <taxon>Metazoa</taxon>
        <taxon>Cnidaria</taxon>
        <taxon>Anthozoa</taxon>
        <taxon>Hexacorallia</taxon>
        <taxon>Scleractinia</taxon>
        <taxon>Fungiina</taxon>
        <taxon>Poritidae</taxon>
        <taxon>Porites</taxon>
    </lineage>
</organism>
<dbReference type="PANTHER" id="PTHR20905:SF1">
    <property type="entry name" value="AT07410P-RELATED"/>
    <property type="match status" value="1"/>
</dbReference>
<dbReference type="CDD" id="cd04301">
    <property type="entry name" value="NAT_SF"/>
    <property type="match status" value="1"/>
</dbReference>
<dbReference type="Gene3D" id="3.40.630.30">
    <property type="match status" value="1"/>
</dbReference>
<dbReference type="InterPro" id="IPR016181">
    <property type="entry name" value="Acyl_CoA_acyltransferase"/>
</dbReference>
<name>A0ABN8R6Q0_9CNID</name>
<dbReference type="PROSITE" id="PS51186">
    <property type="entry name" value="GNAT"/>
    <property type="match status" value="1"/>
</dbReference>
<feature type="non-terminal residue" evidence="2">
    <location>
        <position position="1"/>
    </location>
</feature>
<dbReference type="Pfam" id="PF00583">
    <property type="entry name" value="Acetyltransf_1"/>
    <property type="match status" value="1"/>
</dbReference>
<protein>
    <recommendedName>
        <fullName evidence="1">N-acetyltransferase domain-containing protein</fullName>
    </recommendedName>
</protein>
<comment type="caution">
    <text evidence="2">The sequence shown here is derived from an EMBL/GenBank/DDBJ whole genome shotgun (WGS) entry which is preliminary data.</text>
</comment>
<dbReference type="InterPro" id="IPR000182">
    <property type="entry name" value="GNAT_dom"/>
</dbReference>